<dbReference type="InterPro" id="IPR007560">
    <property type="entry name" value="Restrct_endonuc_IV_Mrr"/>
</dbReference>
<name>A0A7X5ZK82_9GAMM</name>
<sequence length="279" mass="30661">MSGFRPVRYRHDDALTRVSWQAFERMIAEHFRLNGYEVEHTGSGQKTRHTDGGIDLKLHRAPETILVQCKHWPAFQVPHDAVHELIGMLHTAGATGAIVITSGEFTKAAIDAAAKFRHIRLIDGRAVRAMLGPIHEPVAIAPPPPLPPPSWKTSIRGHTIVSVPSARTPMRHMHLMAAAAAVLVMAVALMTLYRFYIHEIQQAQMAALRDAPPSQPVMGLAPIPLPSISTPHGASELNTIHGRPAVAREAPVSKHDVVEWTRRNAESMKILDASTSELR</sequence>
<dbReference type="InterPro" id="IPR052906">
    <property type="entry name" value="Type_IV_Methyl-Rstrct_Enzyme"/>
</dbReference>
<dbReference type="InterPro" id="IPR011335">
    <property type="entry name" value="Restrct_endonuc-II-like"/>
</dbReference>
<dbReference type="PANTHER" id="PTHR30015">
    <property type="entry name" value="MRR RESTRICTION SYSTEM PROTEIN"/>
    <property type="match status" value="1"/>
</dbReference>
<dbReference type="GO" id="GO:0015666">
    <property type="term" value="F:restriction endodeoxyribonuclease activity"/>
    <property type="evidence" value="ECO:0007669"/>
    <property type="project" value="TreeGrafter"/>
</dbReference>
<dbReference type="GO" id="GO:0009307">
    <property type="term" value="P:DNA restriction-modification system"/>
    <property type="evidence" value="ECO:0007669"/>
    <property type="project" value="InterPro"/>
</dbReference>
<keyword evidence="4" id="KW-1185">Reference proteome</keyword>
<keyword evidence="1" id="KW-0812">Transmembrane</keyword>
<reference evidence="3 4" key="1">
    <citation type="submission" date="2020-03" db="EMBL/GenBank/DDBJ databases">
        <authorList>
            <person name="Lai Q."/>
        </authorList>
    </citation>
    <scope>NUCLEOTIDE SEQUENCE [LARGE SCALE GENOMIC DNA]</scope>
    <source>
        <strain evidence="3 4">CCUG 25036</strain>
    </source>
</reference>
<protein>
    <submittedName>
        <fullName evidence="3">Restriction endonuclease</fullName>
    </submittedName>
</protein>
<accession>A0A7X5ZK82</accession>
<dbReference type="Pfam" id="PF04471">
    <property type="entry name" value="Mrr_cat"/>
    <property type="match status" value="1"/>
</dbReference>
<keyword evidence="3" id="KW-0255">Endonuclease</keyword>
<dbReference type="Proteomes" id="UP000490980">
    <property type="component" value="Unassembled WGS sequence"/>
</dbReference>
<dbReference type="AlphaFoldDB" id="A0A7X5ZK82"/>
<evidence type="ECO:0000313" key="3">
    <source>
        <dbReference type="EMBL" id="NII08808.1"/>
    </source>
</evidence>
<keyword evidence="3" id="KW-0540">Nuclease</keyword>
<dbReference type="SUPFAM" id="SSF52980">
    <property type="entry name" value="Restriction endonuclease-like"/>
    <property type="match status" value="1"/>
</dbReference>
<dbReference type="InterPro" id="IPR011856">
    <property type="entry name" value="tRNA_endonuc-like_dom_sf"/>
</dbReference>
<dbReference type="EMBL" id="JAARLZ010000015">
    <property type="protein sequence ID" value="NII08808.1"/>
    <property type="molecule type" value="Genomic_DNA"/>
</dbReference>
<keyword evidence="3" id="KW-0378">Hydrolase</keyword>
<evidence type="ECO:0000256" key="1">
    <source>
        <dbReference type="SAM" id="Phobius"/>
    </source>
</evidence>
<proteinExistence type="predicted"/>
<comment type="caution">
    <text evidence="3">The sequence shown here is derived from an EMBL/GenBank/DDBJ whole genome shotgun (WGS) entry which is preliminary data.</text>
</comment>
<dbReference type="RefSeq" id="WP_166952322.1">
    <property type="nucleotide sequence ID" value="NZ_JAARLZ010000015.1"/>
</dbReference>
<keyword evidence="1" id="KW-1133">Transmembrane helix</keyword>
<dbReference type="PANTHER" id="PTHR30015:SF7">
    <property type="entry name" value="TYPE IV METHYL-DIRECTED RESTRICTION ENZYME ECOKMRR"/>
    <property type="match status" value="1"/>
</dbReference>
<evidence type="ECO:0000313" key="4">
    <source>
        <dbReference type="Proteomes" id="UP000490980"/>
    </source>
</evidence>
<evidence type="ECO:0000259" key="2">
    <source>
        <dbReference type="Pfam" id="PF04471"/>
    </source>
</evidence>
<feature type="domain" description="Restriction endonuclease type IV Mrr" evidence="2">
    <location>
        <begin position="16"/>
        <end position="131"/>
    </location>
</feature>
<feature type="transmembrane region" description="Helical" evidence="1">
    <location>
        <begin position="175"/>
        <end position="196"/>
    </location>
</feature>
<keyword evidence="1" id="KW-0472">Membrane</keyword>
<dbReference type="GO" id="GO:0003677">
    <property type="term" value="F:DNA binding"/>
    <property type="evidence" value="ECO:0007669"/>
    <property type="project" value="InterPro"/>
</dbReference>
<gene>
    <name evidence="3" type="ORF">HBF25_20680</name>
</gene>
<dbReference type="Gene3D" id="3.40.1350.10">
    <property type="match status" value="1"/>
</dbReference>
<organism evidence="3 4">
    <name type="scientific">Luteibacter anthropi</name>
    <dbReference type="NCBI Taxonomy" id="564369"/>
    <lineage>
        <taxon>Bacteria</taxon>
        <taxon>Pseudomonadati</taxon>
        <taxon>Pseudomonadota</taxon>
        <taxon>Gammaproteobacteria</taxon>
        <taxon>Lysobacterales</taxon>
        <taxon>Rhodanobacteraceae</taxon>
        <taxon>Luteibacter</taxon>
    </lineage>
</organism>